<dbReference type="Proteomes" id="UP000237000">
    <property type="component" value="Unassembled WGS sequence"/>
</dbReference>
<accession>A0A2P5ELP1</accession>
<feature type="region of interest" description="Disordered" evidence="1">
    <location>
        <begin position="1"/>
        <end position="87"/>
    </location>
</feature>
<keyword evidence="3" id="KW-1185">Reference proteome</keyword>
<dbReference type="InParanoid" id="A0A2P5ELP1"/>
<dbReference type="EMBL" id="JXTC01000132">
    <property type="protein sequence ID" value="PON86412.1"/>
    <property type="molecule type" value="Genomic_DNA"/>
</dbReference>
<feature type="compositionally biased region" description="Basic and acidic residues" evidence="1">
    <location>
        <begin position="70"/>
        <end position="81"/>
    </location>
</feature>
<dbReference type="OrthoDB" id="10453559at2759"/>
<protein>
    <submittedName>
        <fullName evidence="2">Uncharacterized protein</fullName>
    </submittedName>
</protein>
<feature type="non-terminal residue" evidence="2">
    <location>
        <position position="87"/>
    </location>
</feature>
<gene>
    <name evidence="2" type="ORF">TorRG33x02_177530</name>
</gene>
<proteinExistence type="predicted"/>
<name>A0A2P5ELP1_TREOI</name>
<sequence length="87" mass="9304">MTRQHELPPLHMTSEEGSSTPISGSVKESIPIQTNLPTSIPPKLAISKEGLDEKIPSATSNVPISSVDNAAKDARDTRPLPEDDFSP</sequence>
<organism evidence="2 3">
    <name type="scientific">Trema orientale</name>
    <name type="common">Charcoal tree</name>
    <name type="synonym">Celtis orientalis</name>
    <dbReference type="NCBI Taxonomy" id="63057"/>
    <lineage>
        <taxon>Eukaryota</taxon>
        <taxon>Viridiplantae</taxon>
        <taxon>Streptophyta</taxon>
        <taxon>Embryophyta</taxon>
        <taxon>Tracheophyta</taxon>
        <taxon>Spermatophyta</taxon>
        <taxon>Magnoliopsida</taxon>
        <taxon>eudicotyledons</taxon>
        <taxon>Gunneridae</taxon>
        <taxon>Pentapetalae</taxon>
        <taxon>rosids</taxon>
        <taxon>fabids</taxon>
        <taxon>Rosales</taxon>
        <taxon>Cannabaceae</taxon>
        <taxon>Trema</taxon>
    </lineage>
</organism>
<evidence type="ECO:0000313" key="2">
    <source>
        <dbReference type="EMBL" id="PON86412.1"/>
    </source>
</evidence>
<evidence type="ECO:0000256" key="1">
    <source>
        <dbReference type="SAM" id="MobiDB-lite"/>
    </source>
</evidence>
<comment type="caution">
    <text evidence="2">The sequence shown here is derived from an EMBL/GenBank/DDBJ whole genome shotgun (WGS) entry which is preliminary data.</text>
</comment>
<evidence type="ECO:0000313" key="3">
    <source>
        <dbReference type="Proteomes" id="UP000237000"/>
    </source>
</evidence>
<dbReference type="AlphaFoldDB" id="A0A2P5ELP1"/>
<reference evidence="3" key="1">
    <citation type="submission" date="2016-06" db="EMBL/GenBank/DDBJ databases">
        <title>Parallel loss of symbiosis genes in relatives of nitrogen-fixing non-legume Parasponia.</title>
        <authorList>
            <person name="Van Velzen R."/>
            <person name="Holmer R."/>
            <person name="Bu F."/>
            <person name="Rutten L."/>
            <person name="Van Zeijl A."/>
            <person name="Liu W."/>
            <person name="Santuari L."/>
            <person name="Cao Q."/>
            <person name="Sharma T."/>
            <person name="Shen D."/>
            <person name="Roswanjaya Y."/>
            <person name="Wardhani T."/>
            <person name="Kalhor M.S."/>
            <person name="Jansen J."/>
            <person name="Van den Hoogen J."/>
            <person name="Gungor B."/>
            <person name="Hartog M."/>
            <person name="Hontelez J."/>
            <person name="Verver J."/>
            <person name="Yang W.-C."/>
            <person name="Schijlen E."/>
            <person name="Repin R."/>
            <person name="Schilthuizen M."/>
            <person name="Schranz E."/>
            <person name="Heidstra R."/>
            <person name="Miyata K."/>
            <person name="Fedorova E."/>
            <person name="Kohlen W."/>
            <person name="Bisseling T."/>
            <person name="Smit S."/>
            <person name="Geurts R."/>
        </authorList>
    </citation>
    <scope>NUCLEOTIDE SEQUENCE [LARGE SCALE GENOMIC DNA]</scope>
    <source>
        <strain evidence="3">cv. RG33-2</strain>
    </source>
</reference>
<feature type="compositionally biased region" description="Polar residues" evidence="1">
    <location>
        <begin position="57"/>
        <end position="68"/>
    </location>
</feature>